<accession>A0ABQ3NXE7</accession>
<evidence type="ECO:0000313" key="4">
    <source>
        <dbReference type="Proteomes" id="UP000660554"/>
    </source>
</evidence>
<comment type="caution">
    <text evidence="3">The sequence shown here is derived from an EMBL/GenBank/DDBJ whole genome shotgun (WGS) entry which is preliminary data.</text>
</comment>
<protein>
    <recommendedName>
        <fullName evidence="2">Transglycosylase SLT domain-containing protein</fullName>
    </recommendedName>
</protein>
<proteinExistence type="predicted"/>
<evidence type="ECO:0000256" key="1">
    <source>
        <dbReference type="SAM" id="MobiDB-lite"/>
    </source>
</evidence>
<reference evidence="4" key="1">
    <citation type="submission" date="2020-09" db="EMBL/GenBank/DDBJ databases">
        <title>Whole genome shotgun sequence of Streptomyces cinnamonensis NBRC 15873.</title>
        <authorList>
            <person name="Komaki H."/>
            <person name="Tamura T."/>
        </authorList>
    </citation>
    <scope>NUCLEOTIDE SEQUENCE [LARGE SCALE GENOMIC DNA]</scope>
    <source>
        <strain evidence="4">NBRC 15873</strain>
    </source>
</reference>
<dbReference type="Proteomes" id="UP000660554">
    <property type="component" value="Unassembled WGS sequence"/>
</dbReference>
<dbReference type="EMBL" id="BNDV01000017">
    <property type="protein sequence ID" value="GHI17452.1"/>
    <property type="molecule type" value="Genomic_DNA"/>
</dbReference>
<evidence type="ECO:0000259" key="2">
    <source>
        <dbReference type="Pfam" id="PF01464"/>
    </source>
</evidence>
<name>A0ABQ3NXE7_STRVG</name>
<dbReference type="InterPro" id="IPR008258">
    <property type="entry name" value="Transglycosylase_SLT_dom_1"/>
</dbReference>
<sequence length="332" mass="35864">MVLALPVVALVLIAGLIAGVGADSAAAASTLRGVPPEFEPWILKVVAECQEHPELTPTLMAAQLRQESGFSTSRKTVSYASARGPAQLVDGMWSKYRNDADGNGRADPFDVGDAVIAQGRCMCSLIGDAKNSGLGDDVRHLALAGYNAGWGAVLRFRGVPPKSWADGQTYWYVVNIMKMMADFEGAPLLNVGGSGAGALVLRRAAARIGAPVRVRGRRTRRPRPRVLRRRQRLPPRPLHRLLHRRVRLQQPRPVGLLAPHPAPPHRCRAVQGHRPPARYPRRTPTGRPAVLGPPQHAGDGRVLHAPRAGRNVEVLPLDSAMPAADYRGATRL</sequence>
<dbReference type="InterPro" id="IPR023346">
    <property type="entry name" value="Lysozyme-like_dom_sf"/>
</dbReference>
<organism evidence="3 4">
    <name type="scientific">Streptomyces virginiae</name>
    <name type="common">Streptomyces cinnamonensis</name>
    <dbReference type="NCBI Taxonomy" id="1961"/>
    <lineage>
        <taxon>Bacteria</taxon>
        <taxon>Bacillati</taxon>
        <taxon>Actinomycetota</taxon>
        <taxon>Actinomycetes</taxon>
        <taxon>Kitasatosporales</taxon>
        <taxon>Streptomycetaceae</taxon>
        <taxon>Streptomyces</taxon>
    </lineage>
</organism>
<gene>
    <name evidence="3" type="ORF">Scinn_69150</name>
</gene>
<dbReference type="CDD" id="cd13399">
    <property type="entry name" value="Slt35-like"/>
    <property type="match status" value="1"/>
</dbReference>
<feature type="region of interest" description="Disordered" evidence="1">
    <location>
        <begin position="254"/>
        <end position="301"/>
    </location>
</feature>
<dbReference type="Pfam" id="PF01464">
    <property type="entry name" value="SLT"/>
    <property type="match status" value="1"/>
</dbReference>
<keyword evidence="4" id="KW-1185">Reference proteome</keyword>
<dbReference type="SUPFAM" id="SSF53955">
    <property type="entry name" value="Lysozyme-like"/>
    <property type="match status" value="1"/>
</dbReference>
<evidence type="ECO:0000313" key="3">
    <source>
        <dbReference type="EMBL" id="GHI17452.1"/>
    </source>
</evidence>
<feature type="domain" description="Transglycosylase SLT" evidence="2">
    <location>
        <begin position="48"/>
        <end position="155"/>
    </location>
</feature>
<dbReference type="Gene3D" id="1.10.530.10">
    <property type="match status" value="1"/>
</dbReference>